<dbReference type="AlphaFoldDB" id="A0A0L0FM87"/>
<sequence length="357" mass="38482">SWATGLDLECAEQHPINGQNAGSGGNLFGGVCVGDSDSDGDREENEAFSEDTQSSHTISYSNNSKFGTMGLTEGLGAGWVLPQEHRYAQRIGDAGMDNYPGAAGCGEDGENVGELLNGPLAGITRLLSRRRQNPTRSEVTLKVPVKLEYTKESINAHVDAAYEFLSAGRRDKAHAVVDSFFDRIAPRLVHAQAQQNARDVCNNTSHSDTKPPGSCACTCSFRHAPDVSSTTDVAMREAHASVHRMLHLAVLVLRGTHAEAPTPGTNNRPARPVRCAGCLTLRRYVDIVVEAVPQQASVARCGMWLFATGIWLGVFRKGVRVASSSSRVRNISIESTKLALVCVFKTSLEETYTMCFG</sequence>
<feature type="region of interest" description="Disordered" evidence="1">
    <location>
        <begin position="32"/>
        <end position="61"/>
    </location>
</feature>
<gene>
    <name evidence="2" type="ORF">SARC_09668</name>
</gene>
<organism evidence="2 3">
    <name type="scientific">Sphaeroforma arctica JP610</name>
    <dbReference type="NCBI Taxonomy" id="667725"/>
    <lineage>
        <taxon>Eukaryota</taxon>
        <taxon>Ichthyosporea</taxon>
        <taxon>Ichthyophonida</taxon>
        <taxon>Sphaeroforma</taxon>
    </lineage>
</organism>
<evidence type="ECO:0000256" key="1">
    <source>
        <dbReference type="SAM" id="MobiDB-lite"/>
    </source>
</evidence>
<name>A0A0L0FM87_9EUKA</name>
<evidence type="ECO:0000313" key="3">
    <source>
        <dbReference type="Proteomes" id="UP000054560"/>
    </source>
</evidence>
<feature type="compositionally biased region" description="Polar residues" evidence="1">
    <location>
        <begin position="50"/>
        <end position="61"/>
    </location>
</feature>
<feature type="non-terminal residue" evidence="2">
    <location>
        <position position="1"/>
    </location>
</feature>
<accession>A0A0L0FM87</accession>
<reference evidence="2 3" key="1">
    <citation type="submission" date="2011-02" db="EMBL/GenBank/DDBJ databases">
        <title>The Genome Sequence of Sphaeroforma arctica JP610.</title>
        <authorList>
            <consortium name="The Broad Institute Genome Sequencing Platform"/>
            <person name="Russ C."/>
            <person name="Cuomo C."/>
            <person name="Young S.K."/>
            <person name="Zeng Q."/>
            <person name="Gargeya S."/>
            <person name="Alvarado L."/>
            <person name="Berlin A."/>
            <person name="Chapman S.B."/>
            <person name="Chen Z."/>
            <person name="Freedman E."/>
            <person name="Gellesch M."/>
            <person name="Goldberg J."/>
            <person name="Griggs A."/>
            <person name="Gujja S."/>
            <person name="Heilman E."/>
            <person name="Heiman D."/>
            <person name="Howarth C."/>
            <person name="Mehta T."/>
            <person name="Neiman D."/>
            <person name="Pearson M."/>
            <person name="Roberts A."/>
            <person name="Saif S."/>
            <person name="Shea T."/>
            <person name="Shenoy N."/>
            <person name="Sisk P."/>
            <person name="Stolte C."/>
            <person name="Sykes S."/>
            <person name="White J."/>
            <person name="Yandava C."/>
            <person name="Burger G."/>
            <person name="Gray M.W."/>
            <person name="Holland P.W.H."/>
            <person name="King N."/>
            <person name="Lang F.B.F."/>
            <person name="Roger A.J."/>
            <person name="Ruiz-Trillo I."/>
            <person name="Haas B."/>
            <person name="Nusbaum C."/>
            <person name="Birren B."/>
        </authorList>
    </citation>
    <scope>NUCLEOTIDE SEQUENCE [LARGE SCALE GENOMIC DNA]</scope>
    <source>
        <strain evidence="2 3">JP610</strain>
    </source>
</reference>
<proteinExistence type="predicted"/>
<dbReference type="RefSeq" id="XP_014151789.1">
    <property type="nucleotide sequence ID" value="XM_014296314.1"/>
</dbReference>
<evidence type="ECO:0000313" key="2">
    <source>
        <dbReference type="EMBL" id="KNC77887.1"/>
    </source>
</evidence>
<protein>
    <submittedName>
        <fullName evidence="2">Uncharacterized protein</fullName>
    </submittedName>
</protein>
<feature type="compositionally biased region" description="Acidic residues" evidence="1">
    <location>
        <begin position="36"/>
        <end position="49"/>
    </location>
</feature>
<dbReference type="EMBL" id="KQ242609">
    <property type="protein sequence ID" value="KNC77887.1"/>
    <property type="molecule type" value="Genomic_DNA"/>
</dbReference>
<keyword evidence="3" id="KW-1185">Reference proteome</keyword>
<dbReference type="GeneID" id="25910172"/>
<dbReference type="Proteomes" id="UP000054560">
    <property type="component" value="Unassembled WGS sequence"/>
</dbReference>